<dbReference type="Proteomes" id="UP001180020">
    <property type="component" value="Unassembled WGS sequence"/>
</dbReference>
<dbReference type="InterPro" id="IPR021864">
    <property type="entry name" value="DUF3475"/>
</dbReference>
<dbReference type="AlphaFoldDB" id="A0AAV9DHJ6"/>
<dbReference type="Pfam" id="PF05003">
    <property type="entry name" value="DUF668"/>
    <property type="match status" value="1"/>
</dbReference>
<sequence>MGAESWLSFVGLRRSRHRRPPETEAEAVGILTFEVSSLLSRVAFLWRSLSDGNLDKLRQAIASLEGVGKLVSDDDRFLLSLSLSEAADALSSSARHVSFLSHRCSDPALQGFGQAFDEMIERGFDPFGWCFGSKKMERKVKKIERLVSAAGGLYQEMEVLTELEMCLRRARTVAATAGPASPGLFELVQKVSWHRQEVKSLKHFTVWGRSFDYVVRLLARSLFTVVARARFVFGSDSTPDRLPRSRTITALLHSSKSGPIYADSKAKWSGVSGCIAGGIETPIQTGRLHNSGILSRHREAVVKEMPFFVDADFVLLFGSKRKSMLHSPPPNTLGATALALHYANVIIMIEKLAGSPHLIAPDVKDDLYVMLPTNVRSSLRDRLKDYSGKSAVYDDVELAEEWGEAVARILEWLAPLAHNMVRWQSEHGFEQRRLVPRTGVLLFQTLYFADQAKTEAAITELLVGLNYLWRYGNEIDAKAAAFDCDYLKG</sequence>
<feature type="domain" description="DUF668" evidence="1">
    <location>
        <begin position="332"/>
        <end position="422"/>
    </location>
</feature>
<evidence type="ECO:0008006" key="5">
    <source>
        <dbReference type="Google" id="ProtNLM"/>
    </source>
</evidence>
<proteinExistence type="predicted"/>
<protein>
    <recommendedName>
        <fullName evidence="5">DUF668 domain-containing protein</fullName>
    </recommendedName>
</protein>
<comment type="caution">
    <text evidence="3">The sequence shown here is derived from an EMBL/GenBank/DDBJ whole genome shotgun (WGS) entry which is preliminary data.</text>
</comment>
<evidence type="ECO:0000259" key="1">
    <source>
        <dbReference type="Pfam" id="PF05003"/>
    </source>
</evidence>
<dbReference type="Pfam" id="PF11961">
    <property type="entry name" value="DUF3475"/>
    <property type="match status" value="1"/>
</dbReference>
<dbReference type="PANTHER" id="PTHR31371:SF20">
    <property type="entry name" value="OS12G0146500 PROTEIN"/>
    <property type="match status" value="1"/>
</dbReference>
<reference evidence="3" key="2">
    <citation type="submission" date="2023-06" db="EMBL/GenBank/DDBJ databases">
        <authorList>
            <person name="Ma L."/>
            <person name="Liu K.-W."/>
            <person name="Li Z."/>
            <person name="Hsiao Y.-Y."/>
            <person name="Qi Y."/>
            <person name="Fu T."/>
            <person name="Tang G."/>
            <person name="Zhang D."/>
            <person name="Sun W.-H."/>
            <person name="Liu D.-K."/>
            <person name="Li Y."/>
            <person name="Chen G.-Z."/>
            <person name="Liu X.-D."/>
            <person name="Liao X.-Y."/>
            <person name="Jiang Y.-T."/>
            <person name="Yu X."/>
            <person name="Hao Y."/>
            <person name="Huang J."/>
            <person name="Zhao X.-W."/>
            <person name="Ke S."/>
            <person name="Chen Y.-Y."/>
            <person name="Wu W.-L."/>
            <person name="Hsu J.-L."/>
            <person name="Lin Y.-F."/>
            <person name="Huang M.-D."/>
            <person name="Li C.-Y."/>
            <person name="Huang L."/>
            <person name="Wang Z.-W."/>
            <person name="Zhao X."/>
            <person name="Zhong W.-Y."/>
            <person name="Peng D.-H."/>
            <person name="Ahmad S."/>
            <person name="Lan S."/>
            <person name="Zhang J.-S."/>
            <person name="Tsai W.-C."/>
            <person name="Van De Peer Y."/>
            <person name="Liu Z.-J."/>
        </authorList>
    </citation>
    <scope>NUCLEOTIDE SEQUENCE</scope>
    <source>
        <strain evidence="3">CP</strain>
        <tissue evidence="3">Leaves</tissue>
    </source>
</reference>
<dbReference type="EMBL" id="JAUJYO010000013">
    <property type="protein sequence ID" value="KAK1300598.1"/>
    <property type="molecule type" value="Genomic_DNA"/>
</dbReference>
<keyword evidence="4" id="KW-1185">Reference proteome</keyword>
<evidence type="ECO:0000313" key="3">
    <source>
        <dbReference type="EMBL" id="KAK1300598.1"/>
    </source>
</evidence>
<feature type="domain" description="DUF3475" evidence="2">
    <location>
        <begin position="30"/>
        <end position="85"/>
    </location>
</feature>
<name>A0AAV9DHJ6_ACOCL</name>
<dbReference type="GO" id="GO:0045927">
    <property type="term" value="P:positive regulation of growth"/>
    <property type="evidence" value="ECO:0007669"/>
    <property type="project" value="InterPro"/>
</dbReference>
<gene>
    <name evidence="3" type="ORF">QJS10_CPB13g00811</name>
</gene>
<organism evidence="3 4">
    <name type="scientific">Acorus calamus</name>
    <name type="common">Sweet flag</name>
    <dbReference type="NCBI Taxonomy" id="4465"/>
    <lineage>
        <taxon>Eukaryota</taxon>
        <taxon>Viridiplantae</taxon>
        <taxon>Streptophyta</taxon>
        <taxon>Embryophyta</taxon>
        <taxon>Tracheophyta</taxon>
        <taxon>Spermatophyta</taxon>
        <taxon>Magnoliopsida</taxon>
        <taxon>Liliopsida</taxon>
        <taxon>Acoraceae</taxon>
        <taxon>Acorus</taxon>
    </lineage>
</organism>
<dbReference type="InterPro" id="IPR007700">
    <property type="entry name" value="DUF668"/>
</dbReference>
<evidence type="ECO:0000313" key="4">
    <source>
        <dbReference type="Proteomes" id="UP001180020"/>
    </source>
</evidence>
<accession>A0AAV9DHJ6</accession>
<evidence type="ECO:0000259" key="2">
    <source>
        <dbReference type="Pfam" id="PF11961"/>
    </source>
</evidence>
<dbReference type="PANTHER" id="PTHR31371">
    <property type="entry name" value="BNAC09G50660D PROTEIN"/>
    <property type="match status" value="1"/>
</dbReference>
<reference evidence="3" key="1">
    <citation type="journal article" date="2023" name="Nat. Commun.">
        <title>Diploid and tetraploid genomes of Acorus and the evolution of monocots.</title>
        <authorList>
            <person name="Ma L."/>
            <person name="Liu K.W."/>
            <person name="Li Z."/>
            <person name="Hsiao Y.Y."/>
            <person name="Qi Y."/>
            <person name="Fu T."/>
            <person name="Tang G.D."/>
            <person name="Zhang D."/>
            <person name="Sun W.H."/>
            <person name="Liu D.K."/>
            <person name="Li Y."/>
            <person name="Chen G.Z."/>
            <person name="Liu X.D."/>
            <person name="Liao X.Y."/>
            <person name="Jiang Y.T."/>
            <person name="Yu X."/>
            <person name="Hao Y."/>
            <person name="Huang J."/>
            <person name="Zhao X.W."/>
            <person name="Ke S."/>
            <person name="Chen Y.Y."/>
            <person name="Wu W.L."/>
            <person name="Hsu J.L."/>
            <person name="Lin Y.F."/>
            <person name="Huang M.D."/>
            <person name="Li C.Y."/>
            <person name="Huang L."/>
            <person name="Wang Z.W."/>
            <person name="Zhao X."/>
            <person name="Zhong W.Y."/>
            <person name="Peng D.H."/>
            <person name="Ahmad S."/>
            <person name="Lan S."/>
            <person name="Zhang J.S."/>
            <person name="Tsai W.C."/>
            <person name="Van de Peer Y."/>
            <person name="Liu Z.J."/>
        </authorList>
    </citation>
    <scope>NUCLEOTIDE SEQUENCE</scope>
    <source>
        <strain evidence="3">CP</strain>
    </source>
</reference>